<evidence type="ECO:0000313" key="2">
    <source>
        <dbReference type="Proteomes" id="UP001049176"/>
    </source>
</evidence>
<dbReference type="Gene3D" id="3.80.10.10">
    <property type="entry name" value="Ribonuclease Inhibitor"/>
    <property type="match status" value="1"/>
</dbReference>
<dbReference type="OrthoDB" id="2851736at2759"/>
<protein>
    <recommendedName>
        <fullName evidence="3">F-box domain-containing protein</fullName>
    </recommendedName>
</protein>
<dbReference type="Gene3D" id="1.20.1280.50">
    <property type="match status" value="1"/>
</dbReference>
<dbReference type="EMBL" id="CM032185">
    <property type="protein sequence ID" value="KAG7092651.1"/>
    <property type="molecule type" value="Genomic_DNA"/>
</dbReference>
<gene>
    <name evidence="1" type="ORF">E1B28_008988</name>
</gene>
<reference evidence="1" key="1">
    <citation type="journal article" date="2021" name="Genome Biol. Evol.">
        <title>The assembled and annotated genome of the fairy-ring fungus Marasmius oreades.</title>
        <authorList>
            <person name="Hiltunen M."/>
            <person name="Ament-Velasquez S.L."/>
            <person name="Johannesson H."/>
        </authorList>
    </citation>
    <scope>NUCLEOTIDE SEQUENCE</scope>
    <source>
        <strain evidence="1">03SP1</strain>
    </source>
</reference>
<dbReference type="RefSeq" id="XP_043009121.1">
    <property type="nucleotide sequence ID" value="XM_043153836.1"/>
</dbReference>
<dbReference type="AlphaFoldDB" id="A0A9P7RZI0"/>
<comment type="caution">
    <text evidence="1">The sequence shown here is derived from an EMBL/GenBank/DDBJ whole genome shotgun (WGS) entry which is preliminary data.</text>
</comment>
<dbReference type="KEGG" id="more:E1B28_008988"/>
<dbReference type="InterPro" id="IPR032675">
    <property type="entry name" value="LRR_dom_sf"/>
</dbReference>
<proteinExistence type="predicted"/>
<dbReference type="SUPFAM" id="SSF52047">
    <property type="entry name" value="RNI-like"/>
    <property type="match status" value="1"/>
</dbReference>
<name>A0A9P7RZI0_9AGAR</name>
<dbReference type="GeneID" id="66078064"/>
<evidence type="ECO:0000313" key="1">
    <source>
        <dbReference type="EMBL" id="KAG7092651.1"/>
    </source>
</evidence>
<accession>A0A9P7RZI0</accession>
<organism evidence="1 2">
    <name type="scientific">Marasmius oreades</name>
    <name type="common">fairy-ring Marasmius</name>
    <dbReference type="NCBI Taxonomy" id="181124"/>
    <lineage>
        <taxon>Eukaryota</taxon>
        <taxon>Fungi</taxon>
        <taxon>Dikarya</taxon>
        <taxon>Basidiomycota</taxon>
        <taxon>Agaricomycotina</taxon>
        <taxon>Agaricomycetes</taxon>
        <taxon>Agaricomycetidae</taxon>
        <taxon>Agaricales</taxon>
        <taxon>Marasmiineae</taxon>
        <taxon>Marasmiaceae</taxon>
        <taxon>Marasmius</taxon>
    </lineage>
</organism>
<dbReference type="Proteomes" id="UP001049176">
    <property type="component" value="Chromosome 5"/>
</dbReference>
<sequence>MNDLYHQTIEELANKVLRLQMEDSPSRRRTYSSSSALAVTEAPTRGAATISSSDIHVECVLGLPVAHTSPFQKLPQELLVDVFAQACEGAWLLMDVARVPTLFSLLMVCVHWHKVILSTPSLWSTIRVKMTSRMKRTEDLSRALSRLTKLVRLYLHRSGSSPLTMVLHLHIPFVTERDGFLGVLAQSANRWKSVALLSVKYPPLQHILPHSSFLENLQIKDYSVGDSSLDLSGCGSLISFGCFGPLSPTRIILPWKQLKKLDLDIGTDHRDYNPFLVPVLDLCPQLDTLSLFISYTGYPLGDPIVHSRIQRLQLRSVRSASDFFSIFRRFSFPSLSTLIIGGHSYAWNINIEPFRDFLVRSSCIITHLDLGPRPASDEKVLSLLQLLPSLVSLRIEEWRPPPYIHINHQALLNEIITPKFLSALSFTDPPLIPRLRDVTFALHGRSLNEEALVTSITSRSPGKATELGVECLRSLTVEILDKVPLSSKSSFQQIRDVGIYVNTFQDAE</sequence>
<evidence type="ECO:0008006" key="3">
    <source>
        <dbReference type="Google" id="ProtNLM"/>
    </source>
</evidence>
<keyword evidence="2" id="KW-1185">Reference proteome</keyword>